<dbReference type="PANTHER" id="PTHR34861:SF11">
    <property type="entry name" value="CYCLASE"/>
    <property type="match status" value="1"/>
</dbReference>
<dbReference type="AlphaFoldDB" id="W9WFK3"/>
<dbReference type="Pfam" id="PF04199">
    <property type="entry name" value="Cyclase"/>
    <property type="match status" value="1"/>
</dbReference>
<proteinExistence type="inferred from homology"/>
<dbReference type="SUPFAM" id="SSF102198">
    <property type="entry name" value="Putative cyclase"/>
    <property type="match status" value="1"/>
</dbReference>
<evidence type="ECO:0000256" key="1">
    <source>
        <dbReference type="ARBA" id="ARBA00007865"/>
    </source>
</evidence>
<dbReference type="eggNOG" id="ENOG502RKE6">
    <property type="taxonomic scope" value="Eukaryota"/>
</dbReference>
<reference evidence="2 3" key="1">
    <citation type="submission" date="2013-03" db="EMBL/GenBank/DDBJ databases">
        <title>The Genome Sequence of Cladophialophora psammophila CBS 110553.</title>
        <authorList>
            <consortium name="The Broad Institute Genomics Platform"/>
            <person name="Cuomo C."/>
            <person name="de Hoog S."/>
            <person name="Gorbushina A."/>
            <person name="Walker B."/>
            <person name="Young S.K."/>
            <person name="Zeng Q."/>
            <person name="Gargeya S."/>
            <person name="Fitzgerald M."/>
            <person name="Haas B."/>
            <person name="Abouelleil A."/>
            <person name="Allen A.W."/>
            <person name="Alvarado L."/>
            <person name="Arachchi H.M."/>
            <person name="Berlin A.M."/>
            <person name="Chapman S.B."/>
            <person name="Gainer-Dewar J."/>
            <person name="Goldberg J."/>
            <person name="Griggs A."/>
            <person name="Gujja S."/>
            <person name="Hansen M."/>
            <person name="Howarth C."/>
            <person name="Imamovic A."/>
            <person name="Ireland A."/>
            <person name="Larimer J."/>
            <person name="McCowan C."/>
            <person name="Murphy C."/>
            <person name="Pearson M."/>
            <person name="Poon T.W."/>
            <person name="Priest M."/>
            <person name="Roberts A."/>
            <person name="Saif S."/>
            <person name="Shea T."/>
            <person name="Sisk P."/>
            <person name="Sykes S."/>
            <person name="Wortman J."/>
            <person name="Nusbaum C."/>
            <person name="Birren B."/>
        </authorList>
    </citation>
    <scope>NUCLEOTIDE SEQUENCE [LARGE SCALE GENOMIC DNA]</scope>
    <source>
        <strain evidence="2 3">CBS 110553</strain>
    </source>
</reference>
<gene>
    <name evidence="2" type="ORF">A1O5_09928</name>
</gene>
<dbReference type="Proteomes" id="UP000019471">
    <property type="component" value="Unassembled WGS sequence"/>
</dbReference>
<dbReference type="GO" id="GO:0019441">
    <property type="term" value="P:L-tryptophan catabolic process to kynurenine"/>
    <property type="evidence" value="ECO:0007669"/>
    <property type="project" value="InterPro"/>
</dbReference>
<accession>W9WFK3</accession>
<dbReference type="OrthoDB" id="5396at2759"/>
<dbReference type="InterPro" id="IPR037175">
    <property type="entry name" value="KFase_sf"/>
</dbReference>
<evidence type="ECO:0000313" key="3">
    <source>
        <dbReference type="Proteomes" id="UP000019471"/>
    </source>
</evidence>
<comment type="similarity">
    <text evidence="1">Belongs to the Cyclase 1 superfamily.</text>
</comment>
<comment type="caution">
    <text evidence="2">The sequence shown here is derived from an EMBL/GenBank/DDBJ whole genome shotgun (WGS) entry which is preliminary data.</text>
</comment>
<name>W9WFK3_9EURO</name>
<dbReference type="STRING" id="1182543.W9WFK3"/>
<dbReference type="GO" id="GO:0004061">
    <property type="term" value="F:arylformamidase activity"/>
    <property type="evidence" value="ECO:0007669"/>
    <property type="project" value="InterPro"/>
</dbReference>
<dbReference type="InterPro" id="IPR007325">
    <property type="entry name" value="KFase/CYL"/>
</dbReference>
<protein>
    <recommendedName>
        <fullName evidence="4">Cyclase</fullName>
    </recommendedName>
</protein>
<dbReference type="PANTHER" id="PTHR34861">
    <property type="match status" value="1"/>
</dbReference>
<sequence>MRFVCGNQPLEFDHSLWTSILGHFTGGSTGGSRLVADQCIVVTQRKGDPPLSAWGLYGHDDQLGTLNLLTPENTLATAKGEIQTGIRVALDPPLDALLIPSIGRRKLTQTIVRVGDNIPAHDDVLEFNTQIGAQWDGLRHMTYHKSGVFYDNTTIDQISCDNANPDALGIDAWVKRGSIAGRGVLLDYYAYSQHAKREYGLINCAHAITYQDLVDCAKYQGIEIREGDLPFVRSGFWVGYRRLTEEEKTGWGLWAWKRREQWRDVARWLRESDIAACAGDAPAWEKVPSWEWPASAGLEGLSLHEIMLDGWGMAIGELFDLETLSEVCKGNKRGSFFVASPPLNVRGGASSPPNCIAIF</sequence>
<dbReference type="GeneID" id="19194623"/>
<dbReference type="Gene3D" id="3.50.30.50">
    <property type="entry name" value="Putative cyclase"/>
    <property type="match status" value="1"/>
</dbReference>
<keyword evidence="3" id="KW-1185">Reference proteome</keyword>
<organism evidence="2 3">
    <name type="scientific">Cladophialophora psammophila CBS 110553</name>
    <dbReference type="NCBI Taxonomy" id="1182543"/>
    <lineage>
        <taxon>Eukaryota</taxon>
        <taxon>Fungi</taxon>
        <taxon>Dikarya</taxon>
        <taxon>Ascomycota</taxon>
        <taxon>Pezizomycotina</taxon>
        <taxon>Eurotiomycetes</taxon>
        <taxon>Chaetothyriomycetidae</taxon>
        <taxon>Chaetothyriales</taxon>
        <taxon>Herpotrichiellaceae</taxon>
        <taxon>Cladophialophora</taxon>
    </lineage>
</organism>
<dbReference type="HOGENOM" id="CLU_030671_1_0_1"/>
<evidence type="ECO:0000313" key="2">
    <source>
        <dbReference type="EMBL" id="EXJ66733.1"/>
    </source>
</evidence>
<dbReference type="EMBL" id="AMGX01000018">
    <property type="protein sequence ID" value="EXJ66733.1"/>
    <property type="molecule type" value="Genomic_DNA"/>
</dbReference>
<dbReference type="RefSeq" id="XP_007748696.1">
    <property type="nucleotide sequence ID" value="XM_007750506.1"/>
</dbReference>
<evidence type="ECO:0008006" key="4">
    <source>
        <dbReference type="Google" id="ProtNLM"/>
    </source>
</evidence>